<keyword evidence="1" id="KW-0812">Transmembrane</keyword>
<feature type="transmembrane region" description="Helical" evidence="1">
    <location>
        <begin position="12"/>
        <end position="32"/>
    </location>
</feature>
<keyword evidence="1" id="KW-0472">Membrane</keyword>
<sequence length="104" mass="11745">GVVGDLASQVAFHYWNTSMTSRFVLISALFILSKFIHAEVHTTPGPTSFLQEGEMDEGIFGENSADLEGKDFAVEDDVIKAARPRWRRRRPGCFPKPRRPRVLL</sequence>
<gene>
    <name evidence="2" type="ORF">TR82709</name>
</gene>
<evidence type="ECO:0000256" key="1">
    <source>
        <dbReference type="SAM" id="Phobius"/>
    </source>
</evidence>
<proteinExistence type="predicted"/>
<accession>A0A0X3NUN0</accession>
<protein>
    <submittedName>
        <fullName evidence="2">Uncharacterized protein</fullName>
    </submittedName>
</protein>
<reference evidence="2" key="1">
    <citation type="submission" date="2016-01" db="EMBL/GenBank/DDBJ databases">
        <title>Reference transcriptome for the parasite Schistocephalus solidus: insights into the molecular evolution of parasitism.</title>
        <authorList>
            <person name="Hebert F.O."/>
            <person name="Grambauer S."/>
            <person name="Barber I."/>
            <person name="Landry C.R."/>
            <person name="Aubin-Horth N."/>
        </authorList>
    </citation>
    <scope>NUCLEOTIDE SEQUENCE</scope>
</reference>
<dbReference type="EMBL" id="GEEE01019604">
    <property type="protein sequence ID" value="JAP43621.1"/>
    <property type="molecule type" value="Transcribed_RNA"/>
</dbReference>
<feature type="non-terminal residue" evidence="2">
    <location>
        <position position="1"/>
    </location>
</feature>
<dbReference type="AlphaFoldDB" id="A0A0X3NUN0"/>
<keyword evidence="1" id="KW-1133">Transmembrane helix</keyword>
<organism evidence="2">
    <name type="scientific">Schistocephalus solidus</name>
    <name type="common">Tapeworm</name>
    <dbReference type="NCBI Taxonomy" id="70667"/>
    <lineage>
        <taxon>Eukaryota</taxon>
        <taxon>Metazoa</taxon>
        <taxon>Spiralia</taxon>
        <taxon>Lophotrochozoa</taxon>
        <taxon>Platyhelminthes</taxon>
        <taxon>Cestoda</taxon>
        <taxon>Eucestoda</taxon>
        <taxon>Diphyllobothriidea</taxon>
        <taxon>Diphyllobothriidae</taxon>
        <taxon>Schistocephalus</taxon>
    </lineage>
</organism>
<evidence type="ECO:0000313" key="2">
    <source>
        <dbReference type="EMBL" id="JAP43621.1"/>
    </source>
</evidence>
<name>A0A0X3NUN0_SCHSO</name>